<dbReference type="AlphaFoldDB" id="A0A9W6BI56"/>
<evidence type="ECO:0000313" key="2">
    <source>
        <dbReference type="Proteomes" id="UP001165080"/>
    </source>
</evidence>
<evidence type="ECO:0000313" key="1">
    <source>
        <dbReference type="EMBL" id="GLC52579.1"/>
    </source>
</evidence>
<dbReference type="PANTHER" id="PTHR34407">
    <property type="entry name" value="EXPRESSED PROTEIN"/>
    <property type="match status" value="1"/>
</dbReference>
<sequence length="244" mass="27000">MYLLNRHKPTDGFLWNQTYYDHHPLDPGHKAMADLVVHLIQEVAIGLITTPVSQEELEWRKLQLPEPMHKDNYEPNITTCLTGDMFAAMAVANQGWQWVNEGTVIKPKWGYVATTQGSSLVLRLGTPNSGDAASQAADKLPNSTFPLLLHYLVSYESMGQARASCLGGCECSVKIDGLIKQRMSVTMMATSNVRWAQRDKPCDLQLLVLNETRSNGHKVKVSGAVIASTNKMTSSWGVGAWIET</sequence>
<dbReference type="PANTHER" id="PTHR34407:SF1">
    <property type="entry name" value="SGNH HYDROLASE-TYPE ESTERASE DOMAIN-CONTAINING PROTEIN"/>
    <property type="match status" value="1"/>
</dbReference>
<keyword evidence="2" id="KW-1185">Reference proteome</keyword>
<name>A0A9W6BI56_9CHLO</name>
<gene>
    <name evidence="1" type="primary">PLESTMB000181</name>
    <name evidence="1" type="ORF">PLESTB_000645300</name>
</gene>
<proteinExistence type="predicted"/>
<accession>A0A9W6BI56</accession>
<comment type="caution">
    <text evidence="1">The sequence shown here is derived from an EMBL/GenBank/DDBJ whole genome shotgun (WGS) entry which is preliminary data.</text>
</comment>
<organism evidence="1 2">
    <name type="scientific">Pleodorina starrii</name>
    <dbReference type="NCBI Taxonomy" id="330485"/>
    <lineage>
        <taxon>Eukaryota</taxon>
        <taxon>Viridiplantae</taxon>
        <taxon>Chlorophyta</taxon>
        <taxon>core chlorophytes</taxon>
        <taxon>Chlorophyceae</taxon>
        <taxon>CS clade</taxon>
        <taxon>Chlamydomonadales</taxon>
        <taxon>Volvocaceae</taxon>
        <taxon>Pleodorina</taxon>
    </lineage>
</organism>
<dbReference type="Proteomes" id="UP001165080">
    <property type="component" value="Unassembled WGS sequence"/>
</dbReference>
<reference evidence="1 2" key="1">
    <citation type="journal article" date="2023" name="Commun. Biol.">
        <title>Reorganization of the ancestral sex-determining regions during the evolution of trioecy in Pleodorina starrii.</title>
        <authorList>
            <person name="Takahashi K."/>
            <person name="Suzuki S."/>
            <person name="Kawai-Toyooka H."/>
            <person name="Yamamoto K."/>
            <person name="Hamaji T."/>
            <person name="Ootsuki R."/>
            <person name="Yamaguchi H."/>
            <person name="Kawachi M."/>
            <person name="Higashiyama T."/>
            <person name="Nozaki H."/>
        </authorList>
    </citation>
    <scope>NUCLEOTIDE SEQUENCE [LARGE SCALE GENOMIC DNA]</scope>
    <source>
        <strain evidence="1 2">NIES-4479</strain>
    </source>
</reference>
<dbReference type="EMBL" id="BRXU01000006">
    <property type="protein sequence ID" value="GLC52579.1"/>
    <property type="molecule type" value="Genomic_DNA"/>
</dbReference>
<protein>
    <submittedName>
        <fullName evidence="1">Uncharacterized protein</fullName>
    </submittedName>
</protein>